<feature type="compositionally biased region" description="Pro residues" evidence="1">
    <location>
        <begin position="73"/>
        <end position="85"/>
    </location>
</feature>
<accession>A0A8J3YNB7</accession>
<evidence type="ECO:0000256" key="2">
    <source>
        <dbReference type="SAM" id="Phobius"/>
    </source>
</evidence>
<name>A0A8J3YNB7_9ACTN</name>
<evidence type="ECO:0000256" key="1">
    <source>
        <dbReference type="SAM" id="MobiDB-lite"/>
    </source>
</evidence>
<protein>
    <submittedName>
        <fullName evidence="3">Uncharacterized protein</fullName>
    </submittedName>
</protein>
<feature type="region of interest" description="Disordered" evidence="1">
    <location>
        <begin position="68"/>
        <end position="99"/>
    </location>
</feature>
<feature type="transmembrane region" description="Helical" evidence="2">
    <location>
        <begin position="44"/>
        <end position="65"/>
    </location>
</feature>
<evidence type="ECO:0000313" key="3">
    <source>
        <dbReference type="EMBL" id="GIJ47497.1"/>
    </source>
</evidence>
<keyword evidence="2" id="KW-0472">Membrane</keyword>
<keyword evidence="2" id="KW-1133">Transmembrane helix</keyword>
<dbReference type="EMBL" id="BOPF01000015">
    <property type="protein sequence ID" value="GIJ47497.1"/>
    <property type="molecule type" value="Genomic_DNA"/>
</dbReference>
<reference evidence="3" key="1">
    <citation type="submission" date="2021-01" db="EMBL/GenBank/DDBJ databases">
        <title>Whole genome shotgun sequence of Virgisporangium aliadipatigenens NBRC 105644.</title>
        <authorList>
            <person name="Komaki H."/>
            <person name="Tamura T."/>
        </authorList>
    </citation>
    <scope>NUCLEOTIDE SEQUENCE</scope>
    <source>
        <strain evidence="3">NBRC 105644</strain>
    </source>
</reference>
<keyword evidence="4" id="KW-1185">Reference proteome</keyword>
<proteinExistence type="predicted"/>
<organism evidence="3 4">
    <name type="scientific">Virgisporangium aliadipatigenens</name>
    <dbReference type="NCBI Taxonomy" id="741659"/>
    <lineage>
        <taxon>Bacteria</taxon>
        <taxon>Bacillati</taxon>
        <taxon>Actinomycetota</taxon>
        <taxon>Actinomycetes</taxon>
        <taxon>Micromonosporales</taxon>
        <taxon>Micromonosporaceae</taxon>
        <taxon>Virgisporangium</taxon>
    </lineage>
</organism>
<comment type="caution">
    <text evidence="3">The sequence shown here is derived from an EMBL/GenBank/DDBJ whole genome shotgun (WGS) entry which is preliminary data.</text>
</comment>
<feature type="transmembrane region" description="Helical" evidence="2">
    <location>
        <begin position="12"/>
        <end position="32"/>
    </location>
</feature>
<keyword evidence="2" id="KW-0812">Transmembrane</keyword>
<dbReference type="AlphaFoldDB" id="A0A8J3YNB7"/>
<sequence length="99" mass="10164">MLAVAIVARILQSIFTLLAFGVLCFGLVWAFIKEPEDPISAETIMLFGVGTMVMAASFASTAAGATRAAAARPPAPRPPAGPQGPVPGQYVPGPPMQGR</sequence>
<evidence type="ECO:0000313" key="4">
    <source>
        <dbReference type="Proteomes" id="UP000619260"/>
    </source>
</evidence>
<gene>
    <name evidence="3" type="ORF">Val02_43830</name>
</gene>
<dbReference type="Proteomes" id="UP000619260">
    <property type="component" value="Unassembled WGS sequence"/>
</dbReference>